<dbReference type="InterPro" id="IPR036900">
    <property type="entry name" value="A-D-PHexomutase_C_sf"/>
</dbReference>
<reference evidence="11" key="1">
    <citation type="submission" date="2018-06" db="EMBL/GenBank/DDBJ databases">
        <authorList>
            <person name="Zhirakovskaya E."/>
        </authorList>
    </citation>
    <scope>NUCLEOTIDE SEQUENCE</scope>
</reference>
<dbReference type="SUPFAM" id="SSF53738">
    <property type="entry name" value="Phosphoglucomutase, first 3 domains"/>
    <property type="match status" value="3"/>
</dbReference>
<evidence type="ECO:0000259" key="7">
    <source>
        <dbReference type="Pfam" id="PF00408"/>
    </source>
</evidence>
<dbReference type="EC" id="5.4.2.8" evidence="11"/>
<comment type="cofactor">
    <cofactor evidence="1">
        <name>Mg(2+)</name>
        <dbReference type="ChEBI" id="CHEBI:18420"/>
    </cofactor>
</comment>
<evidence type="ECO:0000256" key="2">
    <source>
        <dbReference type="ARBA" id="ARBA00010231"/>
    </source>
</evidence>
<dbReference type="Gene3D" id="3.30.310.50">
    <property type="entry name" value="Alpha-D-phosphohexomutase, C-terminal domain"/>
    <property type="match status" value="1"/>
</dbReference>
<dbReference type="PANTHER" id="PTHR45745:SF1">
    <property type="entry name" value="PHOSPHOGLUCOMUTASE 2B-RELATED"/>
    <property type="match status" value="1"/>
</dbReference>
<evidence type="ECO:0000256" key="5">
    <source>
        <dbReference type="ARBA" id="ARBA00022842"/>
    </source>
</evidence>
<evidence type="ECO:0000256" key="6">
    <source>
        <dbReference type="ARBA" id="ARBA00023235"/>
    </source>
</evidence>
<evidence type="ECO:0000259" key="10">
    <source>
        <dbReference type="Pfam" id="PF02880"/>
    </source>
</evidence>
<evidence type="ECO:0000259" key="9">
    <source>
        <dbReference type="Pfam" id="PF02879"/>
    </source>
</evidence>
<sequence length="422" mass="44296">HNPPKDNGYKVYASNGAQIISPADIEIAAAIGSVGPANAVPRAADPLRHPAAKPIGPDMFEDYLREVAASLPPVTGDRSIRIVYTAMHGVGGRFVTETLARFGFSNVHPVARQFEPDGTFPTVAFPNPEEPGALDLAHELAEAIDADIVFANDPDTDRLAVSVPTPGGVWHPLTGNQIGVLLAEFLLEYTSDGTVINSIVSSPLLGHIARRHGATWAQTLTGFKWVCTAALDLADAGSGDMILGFEEALGYSVGTTVRDKDGISGAAAFAVLAASAAADQATVLDRLADLYRVYGIWTSTQVSIRREGSQGSIEISTAMDALRSSPPTSLAGASIVATTDFSVGAESRPRYLGATNLIEFDLGEEGRVLARPSGTEPKLKIYVDLSGPFPESGDWIGAEQVLNRRAADVGHALEALLVASMG</sequence>
<dbReference type="PANTHER" id="PTHR45745">
    <property type="entry name" value="PHOSPHOMANNOMUTASE 45A"/>
    <property type="match status" value="1"/>
</dbReference>
<dbReference type="GO" id="GO:0046872">
    <property type="term" value="F:metal ion binding"/>
    <property type="evidence" value="ECO:0007669"/>
    <property type="project" value="UniProtKB-KW"/>
</dbReference>
<keyword evidence="3" id="KW-0597">Phosphoprotein</keyword>
<evidence type="ECO:0000256" key="1">
    <source>
        <dbReference type="ARBA" id="ARBA00001946"/>
    </source>
</evidence>
<dbReference type="Gene3D" id="3.40.120.10">
    <property type="entry name" value="Alpha-D-Glucose-1,6-Bisphosphate, subunit A, domain 3"/>
    <property type="match status" value="3"/>
</dbReference>
<comment type="similarity">
    <text evidence="2">Belongs to the phosphohexose mutase family.</text>
</comment>
<accession>A0A3B0RE55</accession>
<evidence type="ECO:0000313" key="11">
    <source>
        <dbReference type="EMBL" id="VAV90372.1"/>
    </source>
</evidence>
<feature type="domain" description="Alpha-D-phosphohexomutase alpha/beta/alpha" evidence="10">
    <location>
        <begin position="174"/>
        <end position="284"/>
    </location>
</feature>
<evidence type="ECO:0000256" key="3">
    <source>
        <dbReference type="ARBA" id="ARBA00022553"/>
    </source>
</evidence>
<proteinExistence type="inferred from homology"/>
<dbReference type="CDD" id="cd05799">
    <property type="entry name" value="PGM2"/>
    <property type="match status" value="1"/>
</dbReference>
<dbReference type="GO" id="GO:0006166">
    <property type="term" value="P:purine ribonucleoside salvage"/>
    <property type="evidence" value="ECO:0007669"/>
    <property type="project" value="TreeGrafter"/>
</dbReference>
<dbReference type="InterPro" id="IPR005846">
    <property type="entry name" value="A-D-PHexomutase_a/b/a-III"/>
</dbReference>
<dbReference type="GO" id="GO:0008973">
    <property type="term" value="F:phosphopentomutase activity"/>
    <property type="evidence" value="ECO:0007669"/>
    <property type="project" value="TreeGrafter"/>
</dbReference>
<feature type="non-terminal residue" evidence="11">
    <location>
        <position position="1"/>
    </location>
</feature>
<feature type="domain" description="Alpha-D-phosphohexomutase alpha/beta/alpha" evidence="9">
    <location>
        <begin position="62"/>
        <end position="162"/>
    </location>
</feature>
<keyword evidence="4" id="KW-0479">Metal-binding</keyword>
<dbReference type="InterPro" id="IPR005843">
    <property type="entry name" value="A-D-PHexomutase_C"/>
</dbReference>
<dbReference type="InterPro" id="IPR005844">
    <property type="entry name" value="A-D-PHexomutase_a/b/a-I"/>
</dbReference>
<keyword evidence="6 11" id="KW-0413">Isomerase</keyword>
<feature type="domain" description="Alpha-D-phosphohexomutase alpha/beta/alpha" evidence="8">
    <location>
        <begin position="1"/>
        <end position="31"/>
    </location>
</feature>
<dbReference type="SUPFAM" id="SSF55957">
    <property type="entry name" value="Phosphoglucomutase, C-terminal domain"/>
    <property type="match status" value="1"/>
</dbReference>
<dbReference type="EMBL" id="UOEI01000036">
    <property type="protein sequence ID" value="VAV90372.1"/>
    <property type="molecule type" value="Genomic_DNA"/>
</dbReference>
<dbReference type="Pfam" id="PF02879">
    <property type="entry name" value="PGM_PMM_II"/>
    <property type="match status" value="1"/>
</dbReference>
<feature type="domain" description="Alpha-D-phosphohexomutase C-terminal" evidence="7">
    <location>
        <begin position="347"/>
        <end position="383"/>
    </location>
</feature>
<name>A0A3B0RE55_9ZZZZ</name>
<keyword evidence="5" id="KW-0460">Magnesium</keyword>
<dbReference type="Pfam" id="PF02878">
    <property type="entry name" value="PGM_PMM_I"/>
    <property type="match status" value="1"/>
</dbReference>
<dbReference type="AlphaFoldDB" id="A0A3B0RE55"/>
<organism evidence="11">
    <name type="scientific">hydrothermal vent metagenome</name>
    <dbReference type="NCBI Taxonomy" id="652676"/>
    <lineage>
        <taxon>unclassified sequences</taxon>
        <taxon>metagenomes</taxon>
        <taxon>ecological metagenomes</taxon>
    </lineage>
</organism>
<dbReference type="GO" id="GO:0005975">
    <property type="term" value="P:carbohydrate metabolic process"/>
    <property type="evidence" value="ECO:0007669"/>
    <property type="project" value="InterPro"/>
</dbReference>
<dbReference type="Pfam" id="PF02880">
    <property type="entry name" value="PGM_PMM_III"/>
    <property type="match status" value="1"/>
</dbReference>
<gene>
    <name evidence="11" type="ORF">MNBD_ACTINO01-687</name>
</gene>
<dbReference type="GO" id="GO:0004615">
    <property type="term" value="F:phosphomannomutase activity"/>
    <property type="evidence" value="ECO:0007669"/>
    <property type="project" value="UniProtKB-EC"/>
</dbReference>
<protein>
    <submittedName>
        <fullName evidence="11">Phosphomannomutase</fullName>
        <ecNumber evidence="11">5.4.2.8</ecNumber>
    </submittedName>
</protein>
<dbReference type="InterPro" id="IPR016055">
    <property type="entry name" value="A-D-PHexomutase_a/b/a-I/II/III"/>
</dbReference>
<dbReference type="Pfam" id="PF00408">
    <property type="entry name" value="PGM_PMM_IV"/>
    <property type="match status" value="1"/>
</dbReference>
<evidence type="ECO:0000256" key="4">
    <source>
        <dbReference type="ARBA" id="ARBA00022723"/>
    </source>
</evidence>
<dbReference type="InterPro" id="IPR005845">
    <property type="entry name" value="A-D-PHexomutase_a/b/a-II"/>
</dbReference>
<evidence type="ECO:0000259" key="8">
    <source>
        <dbReference type="Pfam" id="PF02878"/>
    </source>
</evidence>